<feature type="region of interest" description="Disordered" evidence="1">
    <location>
        <begin position="663"/>
        <end position="693"/>
    </location>
</feature>
<dbReference type="AlphaFoldDB" id="A0A0K6FMU2"/>
<organism evidence="2 3">
    <name type="scientific">Rhizoctonia solani</name>
    <dbReference type="NCBI Taxonomy" id="456999"/>
    <lineage>
        <taxon>Eukaryota</taxon>
        <taxon>Fungi</taxon>
        <taxon>Dikarya</taxon>
        <taxon>Basidiomycota</taxon>
        <taxon>Agaricomycotina</taxon>
        <taxon>Agaricomycetes</taxon>
        <taxon>Cantharellales</taxon>
        <taxon>Ceratobasidiaceae</taxon>
        <taxon>Rhizoctonia</taxon>
    </lineage>
</organism>
<evidence type="ECO:0000313" key="3">
    <source>
        <dbReference type="Proteomes" id="UP000044841"/>
    </source>
</evidence>
<protein>
    <submittedName>
        <fullName evidence="2">Eukaryotic translation initiation factor 3 subunit A</fullName>
    </submittedName>
</protein>
<accession>A0A0K6FMU2</accession>
<feature type="compositionally biased region" description="Basic and acidic residues" evidence="1">
    <location>
        <begin position="663"/>
        <end position="675"/>
    </location>
</feature>
<reference evidence="2 3" key="1">
    <citation type="submission" date="2015-07" db="EMBL/GenBank/DDBJ databases">
        <authorList>
            <person name="Noorani M."/>
        </authorList>
    </citation>
    <scope>NUCLEOTIDE SEQUENCE [LARGE SCALE GENOMIC DNA]</scope>
    <source>
        <strain evidence="2">BBA 69670</strain>
    </source>
</reference>
<dbReference type="Proteomes" id="UP000044841">
    <property type="component" value="Unassembled WGS sequence"/>
</dbReference>
<gene>
    <name evidence="2" type="ORF">RSOLAG22IIIB_13443</name>
</gene>
<dbReference type="EMBL" id="CYGV01000135">
    <property type="protein sequence ID" value="CUA67556.1"/>
    <property type="molecule type" value="Genomic_DNA"/>
</dbReference>
<dbReference type="GO" id="GO:0003743">
    <property type="term" value="F:translation initiation factor activity"/>
    <property type="evidence" value="ECO:0007669"/>
    <property type="project" value="UniProtKB-KW"/>
</dbReference>
<proteinExistence type="predicted"/>
<keyword evidence="2" id="KW-0396">Initiation factor</keyword>
<keyword evidence="3" id="KW-1185">Reference proteome</keyword>
<keyword evidence="2" id="KW-0648">Protein biosynthesis</keyword>
<evidence type="ECO:0000313" key="2">
    <source>
        <dbReference type="EMBL" id="CUA67556.1"/>
    </source>
</evidence>
<sequence>METDLQRGVVTNLQERRALMRRKQETLRKRFLRQQKKLNDIKKELSHIDTSIRRYNLKEDAGMIRSEVRDMIRKLACQGVSAERITEIVKIVGIALGVEVVGSVSAHSVARIMLEGLVQAQMQIAQELDRSNYFTICGDGTTIKNVQHEAKKLKTMTVDEQLYELTKYLDNATSTVDNWRTLPPDQQAVIMHDAWLALAAEIGEAEFRRLGSEEQLDIDFLAWAGCCMHKELNAVKGGASQMANAWENLGLKPPTPLLNKYETTGIAKARSEQPTRGGIKLASLAGALFNNKDDKKGHQSSHTIGYSSRFPATSNTRYGSYCDAAMVLILHLDKYVELVRIICYAKSAPGFNNIELNVLNGLQDIPTLTELVVLALYAQAIGLPYIKFVRSAHLNALTLGPFHEQVKRHCQAIISNPNLLIGLGASAATGALDGRPWDRPDVVYNILSLTPILPDIQPILVAFFQGALKTWERFTSEFKTDGVVNQASETQRQSAWIPATNDLSEGALGQCRQMLRRAPTMSDNQRNARAMWPHNNTHNWAKQNLTKEDEAYIRSEARNIDESGDNKKLRAEMNAALAREERAEVGKARQAKSMARQEATKSKLAGIVLKDNATYNELLKMKVSELDLQIDKLREAGDKSVRPKSTLRNKDAKIKEILGGLARRKEVESTERNDNEPPEYMETEDLEHGLPEDVELFHPDEVIF</sequence>
<evidence type="ECO:0000256" key="1">
    <source>
        <dbReference type="SAM" id="MobiDB-lite"/>
    </source>
</evidence>
<feature type="compositionally biased region" description="Acidic residues" evidence="1">
    <location>
        <begin position="676"/>
        <end position="685"/>
    </location>
</feature>
<name>A0A0K6FMU2_9AGAM</name>